<dbReference type="EMBL" id="BAABKE010000001">
    <property type="protein sequence ID" value="GAA5094495.1"/>
    <property type="molecule type" value="Genomic_DNA"/>
</dbReference>
<dbReference type="RefSeq" id="WP_077926687.1">
    <property type="nucleotide sequence ID" value="NZ_BAABKE010000001.1"/>
</dbReference>
<evidence type="ECO:0000256" key="1">
    <source>
        <dbReference type="SAM" id="SignalP"/>
    </source>
</evidence>
<name>A0ABP9MC80_9GAMM</name>
<feature type="signal peptide" evidence="1">
    <location>
        <begin position="1"/>
        <end position="18"/>
    </location>
</feature>
<dbReference type="Gene3D" id="3.40.50.1820">
    <property type="entry name" value="alpha/beta hydrolase"/>
    <property type="match status" value="1"/>
</dbReference>
<feature type="chain" id="PRO_5045042766" evidence="1">
    <location>
        <begin position="19"/>
        <end position="300"/>
    </location>
</feature>
<organism evidence="2 3">
    <name type="scientific">Wohlfahrtiimonas larvae</name>
    <dbReference type="NCBI Taxonomy" id="1157986"/>
    <lineage>
        <taxon>Bacteria</taxon>
        <taxon>Pseudomonadati</taxon>
        <taxon>Pseudomonadota</taxon>
        <taxon>Gammaproteobacteria</taxon>
        <taxon>Cardiobacteriales</taxon>
        <taxon>Ignatzschineriaceae</taxon>
        <taxon>Wohlfahrtiimonas</taxon>
    </lineage>
</organism>
<evidence type="ECO:0000313" key="3">
    <source>
        <dbReference type="Proteomes" id="UP001500631"/>
    </source>
</evidence>
<comment type="caution">
    <text evidence="2">The sequence shown here is derived from an EMBL/GenBank/DDBJ whole genome shotgun (WGS) entry which is preliminary data.</text>
</comment>
<proteinExistence type="predicted"/>
<protein>
    <submittedName>
        <fullName evidence="2">Prolyl oligopeptidase family serine peptidase</fullName>
    </submittedName>
</protein>
<reference evidence="3" key="1">
    <citation type="journal article" date="2019" name="Int. J. Syst. Evol. Microbiol.">
        <title>The Global Catalogue of Microorganisms (GCM) 10K type strain sequencing project: providing services to taxonomists for standard genome sequencing and annotation.</title>
        <authorList>
            <consortium name="The Broad Institute Genomics Platform"/>
            <consortium name="The Broad Institute Genome Sequencing Center for Infectious Disease"/>
            <person name="Wu L."/>
            <person name="Ma J."/>
        </authorList>
    </citation>
    <scope>NUCLEOTIDE SEQUENCE [LARGE SCALE GENOMIC DNA]</scope>
    <source>
        <strain evidence="3">JCM 18424</strain>
    </source>
</reference>
<gene>
    <name evidence="2" type="ORF">GCM10023338_02830</name>
</gene>
<keyword evidence="1" id="KW-0732">Signal</keyword>
<keyword evidence="3" id="KW-1185">Reference proteome</keyword>
<sequence>MKIFMSCALILLLQYVVATEIEPMKIARDDGSDILYYYHQEDDNNDTLFVIIQGSACISVPYQYGRMSLFADLNFKADTLWVEKYGLINEGRDAECPSTFIENNSPLQRVDDYVTVFRQLSGRYKHIILLGVREGAAIMSLLLANENLPISAAIAINTGAGSYANDMVWRIETAESLDDLVLEHPVISKFLEQGQNGEITNDIGFLDHNYHWWYEMLNTNMYNTLKNSHKPLLIIQGLADRYMSSDIYISSYYCLISKENVTVYYYKNLNHELADSFDQPDIPKVLTDIQSWLNHLNNID</sequence>
<dbReference type="SUPFAM" id="SSF53474">
    <property type="entry name" value="alpha/beta-Hydrolases"/>
    <property type="match status" value="1"/>
</dbReference>
<dbReference type="Proteomes" id="UP001500631">
    <property type="component" value="Unassembled WGS sequence"/>
</dbReference>
<dbReference type="InterPro" id="IPR029058">
    <property type="entry name" value="AB_hydrolase_fold"/>
</dbReference>
<evidence type="ECO:0000313" key="2">
    <source>
        <dbReference type="EMBL" id="GAA5094495.1"/>
    </source>
</evidence>
<accession>A0ABP9MC80</accession>